<dbReference type="AlphaFoldDB" id="A0A6A6NWQ8"/>
<evidence type="ECO:0000313" key="2">
    <source>
        <dbReference type="EMBL" id="KAF2456139.1"/>
    </source>
</evidence>
<feature type="region of interest" description="Disordered" evidence="1">
    <location>
        <begin position="229"/>
        <end position="265"/>
    </location>
</feature>
<evidence type="ECO:0000256" key="1">
    <source>
        <dbReference type="SAM" id="MobiDB-lite"/>
    </source>
</evidence>
<dbReference type="Proteomes" id="UP000799766">
    <property type="component" value="Unassembled WGS sequence"/>
</dbReference>
<dbReference type="EMBL" id="MU001684">
    <property type="protein sequence ID" value="KAF2456139.1"/>
    <property type="molecule type" value="Genomic_DNA"/>
</dbReference>
<feature type="region of interest" description="Disordered" evidence="1">
    <location>
        <begin position="118"/>
        <end position="202"/>
    </location>
</feature>
<feature type="compositionally biased region" description="Basic and acidic residues" evidence="1">
    <location>
        <begin position="158"/>
        <end position="202"/>
    </location>
</feature>
<reference evidence="2" key="1">
    <citation type="journal article" date="2020" name="Stud. Mycol.">
        <title>101 Dothideomycetes genomes: a test case for predicting lifestyles and emergence of pathogens.</title>
        <authorList>
            <person name="Haridas S."/>
            <person name="Albert R."/>
            <person name="Binder M."/>
            <person name="Bloem J."/>
            <person name="Labutti K."/>
            <person name="Salamov A."/>
            <person name="Andreopoulos B."/>
            <person name="Baker S."/>
            <person name="Barry K."/>
            <person name="Bills G."/>
            <person name="Bluhm B."/>
            <person name="Cannon C."/>
            <person name="Castanera R."/>
            <person name="Culley D."/>
            <person name="Daum C."/>
            <person name="Ezra D."/>
            <person name="Gonzalez J."/>
            <person name="Henrissat B."/>
            <person name="Kuo A."/>
            <person name="Liang C."/>
            <person name="Lipzen A."/>
            <person name="Lutzoni F."/>
            <person name="Magnuson J."/>
            <person name="Mondo S."/>
            <person name="Nolan M."/>
            <person name="Ohm R."/>
            <person name="Pangilinan J."/>
            <person name="Park H.-J."/>
            <person name="Ramirez L."/>
            <person name="Alfaro M."/>
            <person name="Sun H."/>
            <person name="Tritt A."/>
            <person name="Yoshinaga Y."/>
            <person name="Zwiers L.-H."/>
            <person name="Turgeon B."/>
            <person name="Goodwin S."/>
            <person name="Spatafora J."/>
            <person name="Crous P."/>
            <person name="Grigoriev I."/>
        </authorList>
    </citation>
    <scope>NUCLEOTIDE SEQUENCE</scope>
    <source>
        <strain evidence="2">ATCC 16933</strain>
    </source>
</reference>
<organism evidence="2 3">
    <name type="scientific">Lineolata rhizophorae</name>
    <dbReference type="NCBI Taxonomy" id="578093"/>
    <lineage>
        <taxon>Eukaryota</taxon>
        <taxon>Fungi</taxon>
        <taxon>Dikarya</taxon>
        <taxon>Ascomycota</taxon>
        <taxon>Pezizomycotina</taxon>
        <taxon>Dothideomycetes</taxon>
        <taxon>Dothideomycetes incertae sedis</taxon>
        <taxon>Lineolatales</taxon>
        <taxon>Lineolataceae</taxon>
        <taxon>Lineolata</taxon>
    </lineage>
</organism>
<sequence>MSDTPSLPPIVRSGFAFQWAFLAEVGHMRRHTRASVAELTTLLRPDAKTRKKEENRKDQVWHWWEAQLKHYGLPQTRDKNVAKVRLLDALNRGKLKVPESVARLEDEMKKEWAKLVRKERTRAGEDTTAKKRKASEGRHVMNDTKTPSVKRTKSSAGKTREMVGRVSRDVDKSWEEDKRRALKEENEPAKVKSEPNSRKRVGKSRELSWDFDRWWEEDGKRALEEREMSNLGSGWNNQNDSGGTDDDDCSEDDNVDTVSDPGIDPENLHPYARVFKLRSECYFSDRDYDVTLRITSNPDCLVGRLENFGPWEGMIKIAPKPDPTSTGSISFGWRVRDTNTGEMRYGRGCFGEIKFFGSEQVRGTFFNMPRSKDTIEFVGVALQTAYPRSNVSRRERYRRAAMAMLCDWDNF</sequence>
<name>A0A6A6NWQ8_9PEZI</name>
<protein>
    <submittedName>
        <fullName evidence="2">Uncharacterized protein</fullName>
    </submittedName>
</protein>
<keyword evidence="3" id="KW-1185">Reference proteome</keyword>
<proteinExistence type="predicted"/>
<feature type="compositionally biased region" description="Acidic residues" evidence="1">
    <location>
        <begin position="243"/>
        <end position="255"/>
    </location>
</feature>
<feature type="compositionally biased region" description="Basic and acidic residues" evidence="1">
    <location>
        <begin position="118"/>
        <end position="142"/>
    </location>
</feature>
<evidence type="ECO:0000313" key="3">
    <source>
        <dbReference type="Proteomes" id="UP000799766"/>
    </source>
</evidence>
<dbReference type="OrthoDB" id="4121058at2759"/>
<gene>
    <name evidence="2" type="ORF">BDY21DRAFT_364873</name>
</gene>
<accession>A0A6A6NWQ8</accession>